<name>A0A9D1GCE2_9FIRM</name>
<dbReference type="SUPFAM" id="SSF54211">
    <property type="entry name" value="Ribosomal protein S5 domain 2-like"/>
    <property type="match status" value="1"/>
</dbReference>
<dbReference type="Pfam" id="PF00380">
    <property type="entry name" value="Ribosomal_S9"/>
    <property type="match status" value="1"/>
</dbReference>
<evidence type="ECO:0000256" key="2">
    <source>
        <dbReference type="ARBA" id="ARBA00022980"/>
    </source>
</evidence>
<dbReference type="Proteomes" id="UP000886833">
    <property type="component" value="Unassembled WGS sequence"/>
</dbReference>
<dbReference type="GO" id="GO:0003735">
    <property type="term" value="F:structural constituent of ribosome"/>
    <property type="evidence" value="ECO:0007669"/>
    <property type="project" value="InterPro"/>
</dbReference>
<evidence type="ECO:0000313" key="8">
    <source>
        <dbReference type="EMBL" id="HIT37579.1"/>
    </source>
</evidence>
<dbReference type="GO" id="GO:0003723">
    <property type="term" value="F:RNA binding"/>
    <property type="evidence" value="ECO:0007669"/>
    <property type="project" value="TreeGrafter"/>
</dbReference>
<gene>
    <name evidence="5 8" type="primary">rpsI</name>
    <name evidence="8" type="ORF">IAB59_03765</name>
</gene>
<reference evidence="8" key="1">
    <citation type="submission" date="2020-10" db="EMBL/GenBank/DDBJ databases">
        <authorList>
            <person name="Gilroy R."/>
        </authorList>
    </citation>
    <scope>NUCLEOTIDE SEQUENCE</scope>
    <source>
        <strain evidence="8">CHK195-26880</strain>
    </source>
</reference>
<evidence type="ECO:0000256" key="7">
    <source>
        <dbReference type="SAM" id="MobiDB-lite"/>
    </source>
</evidence>
<feature type="compositionally biased region" description="Basic residues" evidence="7">
    <location>
        <begin position="121"/>
        <end position="140"/>
    </location>
</feature>
<comment type="caution">
    <text evidence="8">The sequence shown here is derived from an EMBL/GenBank/DDBJ whole genome shotgun (WGS) entry which is preliminary data.</text>
</comment>
<reference evidence="8" key="2">
    <citation type="journal article" date="2021" name="PeerJ">
        <title>Extensive microbial diversity within the chicken gut microbiome revealed by metagenomics and culture.</title>
        <authorList>
            <person name="Gilroy R."/>
            <person name="Ravi A."/>
            <person name="Getino M."/>
            <person name="Pursley I."/>
            <person name="Horton D.L."/>
            <person name="Alikhan N.F."/>
            <person name="Baker D."/>
            <person name="Gharbi K."/>
            <person name="Hall N."/>
            <person name="Watson M."/>
            <person name="Adriaenssens E.M."/>
            <person name="Foster-Nyarko E."/>
            <person name="Jarju S."/>
            <person name="Secka A."/>
            <person name="Antonio M."/>
            <person name="Oren A."/>
            <person name="Chaudhuri R.R."/>
            <person name="La Ragione R."/>
            <person name="Hildebrand F."/>
            <person name="Pallen M.J."/>
        </authorList>
    </citation>
    <scope>NUCLEOTIDE SEQUENCE</scope>
    <source>
        <strain evidence="8">CHK195-26880</strain>
    </source>
</reference>
<sequence length="140" mass="15490">MADKKKVYTGTGRRKTSVARVRLTSGTGKITINGRDVNEYFPYPTLVMDLTGPLDVTNTRDMFDVDADVTGGGFSGQTGAVRLGITRALLQYDASTPADSENSFRKILKAEGYITRDARKKERKKPGLKKARRAPQFSKR</sequence>
<dbReference type="PANTHER" id="PTHR21569:SF1">
    <property type="entry name" value="SMALL RIBOSOMAL SUBUNIT PROTEIN US9M"/>
    <property type="match status" value="1"/>
</dbReference>
<dbReference type="GO" id="GO:0006412">
    <property type="term" value="P:translation"/>
    <property type="evidence" value="ECO:0007669"/>
    <property type="project" value="UniProtKB-UniRule"/>
</dbReference>
<evidence type="ECO:0000256" key="4">
    <source>
        <dbReference type="ARBA" id="ARBA00035259"/>
    </source>
</evidence>
<dbReference type="HAMAP" id="MF_00532_B">
    <property type="entry name" value="Ribosomal_uS9_B"/>
    <property type="match status" value="1"/>
</dbReference>
<feature type="region of interest" description="Disordered" evidence="7">
    <location>
        <begin position="115"/>
        <end position="140"/>
    </location>
</feature>
<dbReference type="NCBIfam" id="NF001099">
    <property type="entry name" value="PRK00132.1"/>
    <property type="match status" value="1"/>
</dbReference>
<dbReference type="PANTHER" id="PTHR21569">
    <property type="entry name" value="RIBOSOMAL PROTEIN S9"/>
    <property type="match status" value="1"/>
</dbReference>
<dbReference type="FunFam" id="3.30.230.10:FF:000001">
    <property type="entry name" value="30S ribosomal protein S9"/>
    <property type="match status" value="1"/>
</dbReference>
<accession>A0A9D1GCE2</accession>
<dbReference type="InterPro" id="IPR020574">
    <property type="entry name" value="Ribosomal_uS9_CS"/>
</dbReference>
<dbReference type="Gene3D" id="3.30.230.10">
    <property type="match status" value="1"/>
</dbReference>
<dbReference type="AlphaFoldDB" id="A0A9D1GCE2"/>
<proteinExistence type="inferred from homology"/>
<dbReference type="InterPro" id="IPR000754">
    <property type="entry name" value="Ribosomal_uS9"/>
</dbReference>
<evidence type="ECO:0000256" key="1">
    <source>
        <dbReference type="ARBA" id="ARBA00005251"/>
    </source>
</evidence>
<dbReference type="GO" id="GO:0022627">
    <property type="term" value="C:cytosolic small ribosomal subunit"/>
    <property type="evidence" value="ECO:0007669"/>
    <property type="project" value="TreeGrafter"/>
</dbReference>
<dbReference type="InterPro" id="IPR023035">
    <property type="entry name" value="Ribosomal_uS9_bac/plastid"/>
</dbReference>
<evidence type="ECO:0000256" key="5">
    <source>
        <dbReference type="HAMAP-Rule" id="MF_00532"/>
    </source>
</evidence>
<protein>
    <recommendedName>
        <fullName evidence="4 5">Small ribosomal subunit protein uS9</fullName>
    </recommendedName>
</protein>
<dbReference type="InterPro" id="IPR014721">
    <property type="entry name" value="Ribsml_uS5_D2-typ_fold_subgr"/>
</dbReference>
<organism evidence="8 9">
    <name type="scientific">Candidatus Onthousia faecipullorum</name>
    <dbReference type="NCBI Taxonomy" id="2840887"/>
    <lineage>
        <taxon>Bacteria</taxon>
        <taxon>Bacillati</taxon>
        <taxon>Bacillota</taxon>
        <taxon>Bacilli</taxon>
        <taxon>Candidatus Onthousia</taxon>
    </lineage>
</organism>
<dbReference type="InterPro" id="IPR020568">
    <property type="entry name" value="Ribosomal_Su5_D2-typ_SF"/>
</dbReference>
<evidence type="ECO:0000256" key="3">
    <source>
        <dbReference type="ARBA" id="ARBA00023274"/>
    </source>
</evidence>
<keyword evidence="3 5" id="KW-0687">Ribonucleoprotein</keyword>
<comment type="similarity">
    <text evidence="1 5 6">Belongs to the universal ribosomal protein uS9 family.</text>
</comment>
<evidence type="ECO:0000313" key="9">
    <source>
        <dbReference type="Proteomes" id="UP000886833"/>
    </source>
</evidence>
<keyword evidence="2 5" id="KW-0689">Ribosomal protein</keyword>
<dbReference type="EMBL" id="DVKQ01000049">
    <property type="protein sequence ID" value="HIT37579.1"/>
    <property type="molecule type" value="Genomic_DNA"/>
</dbReference>
<dbReference type="PROSITE" id="PS00360">
    <property type="entry name" value="RIBOSOMAL_S9"/>
    <property type="match status" value="1"/>
</dbReference>
<evidence type="ECO:0000256" key="6">
    <source>
        <dbReference type="RuleBase" id="RU003815"/>
    </source>
</evidence>